<dbReference type="PRINTS" id="PR00455">
    <property type="entry name" value="HTHTETR"/>
</dbReference>
<dbReference type="PANTHER" id="PTHR30055">
    <property type="entry name" value="HTH-TYPE TRANSCRIPTIONAL REGULATOR RUTR"/>
    <property type="match status" value="1"/>
</dbReference>
<keyword evidence="1" id="KW-0805">Transcription regulation</keyword>
<feature type="DNA-binding region" description="H-T-H motif" evidence="4">
    <location>
        <begin position="233"/>
        <end position="252"/>
    </location>
</feature>
<evidence type="ECO:0000313" key="6">
    <source>
        <dbReference type="EMBL" id="MFC6868138.1"/>
    </source>
</evidence>
<dbReference type="Gene3D" id="1.10.357.10">
    <property type="entry name" value="Tetracycline Repressor, domain 2"/>
    <property type="match status" value="2"/>
</dbReference>
<feature type="DNA-binding region" description="H-T-H motif" evidence="4">
    <location>
        <begin position="39"/>
        <end position="58"/>
    </location>
</feature>
<accession>A0ABW2BZ48</accession>
<dbReference type="InterPro" id="IPR050109">
    <property type="entry name" value="HTH-type_TetR-like_transc_reg"/>
</dbReference>
<dbReference type="Pfam" id="PF00440">
    <property type="entry name" value="TetR_N"/>
    <property type="match status" value="2"/>
</dbReference>
<feature type="domain" description="HTH tetR-type" evidence="5">
    <location>
        <begin position="210"/>
        <end position="270"/>
    </location>
</feature>
<reference evidence="7" key="1">
    <citation type="journal article" date="2019" name="Int. J. Syst. Evol. Microbiol.">
        <title>The Global Catalogue of Microorganisms (GCM) 10K type strain sequencing project: providing services to taxonomists for standard genome sequencing and annotation.</title>
        <authorList>
            <consortium name="The Broad Institute Genomics Platform"/>
            <consortium name="The Broad Institute Genome Sequencing Center for Infectious Disease"/>
            <person name="Wu L."/>
            <person name="Ma J."/>
        </authorList>
    </citation>
    <scope>NUCLEOTIDE SEQUENCE [LARGE SCALE GENOMIC DNA]</scope>
    <source>
        <strain evidence="7">KCTC 32255</strain>
    </source>
</reference>
<dbReference type="Gene3D" id="1.10.10.60">
    <property type="entry name" value="Homeodomain-like"/>
    <property type="match status" value="2"/>
</dbReference>
<dbReference type="InterPro" id="IPR001647">
    <property type="entry name" value="HTH_TetR"/>
</dbReference>
<keyword evidence="3" id="KW-0804">Transcription</keyword>
<dbReference type="PROSITE" id="PS50977">
    <property type="entry name" value="HTH_TETR_2"/>
    <property type="match status" value="2"/>
</dbReference>
<evidence type="ECO:0000259" key="5">
    <source>
        <dbReference type="PROSITE" id="PS50977"/>
    </source>
</evidence>
<evidence type="ECO:0000256" key="4">
    <source>
        <dbReference type="PROSITE-ProRule" id="PRU00335"/>
    </source>
</evidence>
<keyword evidence="7" id="KW-1185">Reference proteome</keyword>
<protein>
    <submittedName>
        <fullName evidence="6">TetR/AcrR family transcriptional regulator</fullName>
    </submittedName>
</protein>
<comment type="caution">
    <text evidence="6">The sequence shown here is derived from an EMBL/GenBank/DDBJ whole genome shotgun (WGS) entry which is preliminary data.</text>
</comment>
<feature type="domain" description="HTH tetR-type" evidence="5">
    <location>
        <begin position="16"/>
        <end position="76"/>
    </location>
</feature>
<evidence type="ECO:0000313" key="7">
    <source>
        <dbReference type="Proteomes" id="UP001596337"/>
    </source>
</evidence>
<dbReference type="SUPFAM" id="SSF46689">
    <property type="entry name" value="Homeodomain-like"/>
    <property type="match status" value="2"/>
</dbReference>
<organism evidence="6 7">
    <name type="scientific">Haloechinothrix salitolerans</name>
    <dbReference type="NCBI Taxonomy" id="926830"/>
    <lineage>
        <taxon>Bacteria</taxon>
        <taxon>Bacillati</taxon>
        <taxon>Actinomycetota</taxon>
        <taxon>Actinomycetes</taxon>
        <taxon>Pseudonocardiales</taxon>
        <taxon>Pseudonocardiaceae</taxon>
        <taxon>Haloechinothrix</taxon>
    </lineage>
</organism>
<sequence>MSEERAPAPPRGTRPRNRRALIVGAATELFLRNGYERVSMSDVANAVNVRPSALYRHFSGKARLLTAAVVEEMSVIRAVLDDPPGDLDVIGELLAAVAVDRRQLGTLWQREARGLPAEEYERLRAEVLGAVKALAKLVGSNRPDLAPYEAKLLASCTYSALCGLSHHVDDLPRDQCVEVFRDILHTILRAEPVRSERGSAAPESPGLSPVGRRERLLSSAIELFAEHGYTSVGMDDIGRQSGIAAPSVYHHFESKQQLLSAALARGDEWLRHDMYWALKASTTPEEGLFRVITSYIDFAARHPRHIDILITEARHLDTIERARTKQTQRDYINEWVHLMLATQPARSETEARVRVHAMLAVANDVARTVEYRSSPNALETVKRFTVAIALPGDR</sequence>
<proteinExistence type="predicted"/>
<evidence type="ECO:0000256" key="3">
    <source>
        <dbReference type="ARBA" id="ARBA00023163"/>
    </source>
</evidence>
<evidence type="ECO:0000256" key="1">
    <source>
        <dbReference type="ARBA" id="ARBA00023015"/>
    </source>
</evidence>
<dbReference type="InterPro" id="IPR009057">
    <property type="entry name" value="Homeodomain-like_sf"/>
</dbReference>
<keyword evidence="2 4" id="KW-0238">DNA-binding</keyword>
<evidence type="ECO:0000256" key="2">
    <source>
        <dbReference type="ARBA" id="ARBA00023125"/>
    </source>
</evidence>
<gene>
    <name evidence="6" type="ORF">ACFQGD_13400</name>
</gene>
<name>A0ABW2BZ48_9PSEU</name>
<dbReference type="Proteomes" id="UP001596337">
    <property type="component" value="Unassembled WGS sequence"/>
</dbReference>
<dbReference type="RefSeq" id="WP_345404757.1">
    <property type="nucleotide sequence ID" value="NZ_BAABLA010000118.1"/>
</dbReference>
<dbReference type="PANTHER" id="PTHR30055:SF234">
    <property type="entry name" value="HTH-TYPE TRANSCRIPTIONAL REGULATOR BETI"/>
    <property type="match status" value="1"/>
</dbReference>
<dbReference type="EMBL" id="JBHSXX010000001">
    <property type="protein sequence ID" value="MFC6868138.1"/>
    <property type="molecule type" value="Genomic_DNA"/>
</dbReference>